<dbReference type="GO" id="GO:0016926">
    <property type="term" value="P:protein desumoylation"/>
    <property type="evidence" value="ECO:0007669"/>
    <property type="project" value="UniProtKB-ARBA"/>
</dbReference>
<keyword evidence="3" id="KW-0378">Hydrolase</keyword>
<feature type="region of interest" description="Disordered" evidence="5">
    <location>
        <begin position="820"/>
        <end position="934"/>
    </location>
</feature>
<feature type="compositionally biased region" description="Low complexity" evidence="5">
    <location>
        <begin position="257"/>
        <end position="283"/>
    </location>
</feature>
<dbReference type="PROSITE" id="PS50600">
    <property type="entry name" value="ULP_PROTEASE"/>
    <property type="match status" value="1"/>
</dbReference>
<dbReference type="PANTHER" id="PTHR46915">
    <property type="entry name" value="UBIQUITIN-LIKE PROTEASE 4-RELATED"/>
    <property type="match status" value="1"/>
</dbReference>
<feature type="region of interest" description="Disordered" evidence="5">
    <location>
        <begin position="764"/>
        <end position="801"/>
    </location>
</feature>
<feature type="compositionally biased region" description="Basic and acidic residues" evidence="5">
    <location>
        <begin position="211"/>
        <end position="230"/>
    </location>
</feature>
<evidence type="ECO:0000313" key="7">
    <source>
        <dbReference type="EMBL" id="KAF6049027.1"/>
    </source>
</evidence>
<evidence type="ECO:0000256" key="4">
    <source>
        <dbReference type="ARBA" id="ARBA00022807"/>
    </source>
</evidence>
<keyword evidence="4" id="KW-0788">Thiol protease</keyword>
<organism evidence="7 8">
    <name type="scientific">Candida parapsilosis</name>
    <name type="common">Yeast</name>
    <dbReference type="NCBI Taxonomy" id="5480"/>
    <lineage>
        <taxon>Eukaryota</taxon>
        <taxon>Fungi</taxon>
        <taxon>Dikarya</taxon>
        <taxon>Ascomycota</taxon>
        <taxon>Saccharomycotina</taxon>
        <taxon>Pichiomycetes</taxon>
        <taxon>Debaryomycetaceae</taxon>
        <taxon>Candida/Lodderomyces clade</taxon>
        <taxon>Candida</taxon>
    </lineage>
</organism>
<dbReference type="InterPro" id="IPR003653">
    <property type="entry name" value="Peptidase_C48_C"/>
</dbReference>
<feature type="compositionally biased region" description="Polar residues" evidence="5">
    <location>
        <begin position="895"/>
        <end position="904"/>
    </location>
</feature>
<feature type="compositionally biased region" description="Polar residues" evidence="5">
    <location>
        <begin position="93"/>
        <end position="102"/>
    </location>
</feature>
<feature type="region of interest" description="Disordered" evidence="5">
    <location>
        <begin position="1004"/>
        <end position="1035"/>
    </location>
</feature>
<feature type="compositionally biased region" description="Low complexity" evidence="5">
    <location>
        <begin position="121"/>
        <end position="138"/>
    </location>
</feature>
<feature type="compositionally biased region" description="Basic and acidic residues" evidence="5">
    <location>
        <begin position="820"/>
        <end position="829"/>
    </location>
</feature>
<sequence length="1201" mass="136520">MTSQDLKKKQYQSLIRRRTSSAYGTKPVDNLYKKTDKLQNPAATRNFDPNIGSNISKPQAKTRSTNLSSLLQDSKGGTVPHKQGDPARKRLDSLNSRTTTIINIDKADNEVDHTGSHGLRHGSTVSSESSEWGGSSHHAMASHRYHNSHDSFSDDADSHLSHENGSFKSPDSHYQENFKNYNYQEKLETSSKIRERLDNLTGRADRLLKQRNVEQIEPRSRRSLISHDSDASDVSPIKPHEASISSKKQSHSHPRSRSSSPILIPDPSSSKSPSPARSVSSEPDFSKVQDCDGKELDVKECGLSLFPKVRHALKSFHYRDQKIYKRTHRRIHEIAVSSNGLYIYIGWRHPSLDLVPVNKFVINIDTQLKDFSFANESFIIQLTSGSRFIIASHYGRDDEIRQYFTSHPNPKVRINGTLTEGAKKRVVDRASKRSNATFTDPLVNTAFRRPRRSIPKPADRADDGIEVLGNYDSDGERFEFFDDTDYDKYEPIPDFEPELRYKYDDGTEIVVNESDFRTLHRNNWVDDVIIDFGLKYIVQEGVKKGLVKRSEIHSFNSFFFTKLISGSSSRGTPDYYNNIKRWLAKIDLMKLNYLIIPVNTSSHWYCCIVRNLPALLESAQRRKSDDNEPIDIEDLESENPTNGPNQYAEIFVLDSLGSKRYNVSVPIKSFIIDYCKEKHNVEINRDQIRFQSAKIPRQNNFNDCGVHVLYNIRKWLNNISECESFFKKHSQTQARVIFPAEERRNERKYWFNLLLELHRAQNDPHEDVTRADTVAKEEEEEDDDIEIVQGSSTREAKSDTKGALLKRKYDQYGEGSTIHCEDHKSKDTFSSESSVDLDIEEVANDNQKRNARGKKENKQPDQGHFDDEQCEEANRKVSIKSQIKHSPQEIHTESSSDTASNGEVHNQIAADTKLNQDDVDEATNTDSQEDPSVESLTLKNLALREQFKDCQLYPALYQLLNQYYPDEDMPIKGVRLIVVKKHISKAIDDPTKLKELETLLRQYASHSSNEGNQSGESAGSGIMATSRKKLSRSPISTNRNVTDRIENLHITNNHFDIEKEATVTGKLPPLSEFEEWKRKRKQTSNPHSKELDGFSKYGGNLVTKNVSSEAVSKSDADLFNGGGCGHHRFDSGDPGKSGFGNKHLNKGEHAEYYLKKKAARDVVEADGYDTAAHSIGVALPSDDSDVILDYPHSPFKKRKLS</sequence>
<evidence type="ECO:0000256" key="2">
    <source>
        <dbReference type="ARBA" id="ARBA00022670"/>
    </source>
</evidence>
<feature type="compositionally biased region" description="Basic and acidic residues" evidence="5">
    <location>
        <begin position="105"/>
        <end position="115"/>
    </location>
</feature>
<feature type="compositionally biased region" description="Acidic residues" evidence="5">
    <location>
        <begin position="917"/>
        <end position="932"/>
    </location>
</feature>
<feature type="compositionally biased region" description="Basic and acidic residues" evidence="5">
    <location>
        <begin position="147"/>
        <end position="162"/>
    </location>
</feature>
<gene>
    <name evidence="7" type="ORF">FOB60_004410</name>
</gene>
<dbReference type="Proteomes" id="UP000590412">
    <property type="component" value="Unassembled WGS sequence"/>
</dbReference>
<dbReference type="AlphaFoldDB" id="A0A8X7NIV6"/>
<keyword evidence="2 7" id="KW-0645">Protease</keyword>
<feature type="domain" description="Ubiquitin-like protease family profile" evidence="6">
    <location>
        <begin position="509"/>
        <end position="715"/>
    </location>
</feature>
<feature type="region of interest" description="Disordered" evidence="5">
    <location>
        <begin position="1"/>
        <end position="175"/>
    </location>
</feature>
<comment type="caution">
    <text evidence="7">The sequence shown here is derived from an EMBL/GenBank/DDBJ whole genome shotgun (WGS) entry which is preliminary data.</text>
</comment>
<dbReference type="SUPFAM" id="SSF54001">
    <property type="entry name" value="Cysteine proteinases"/>
    <property type="match status" value="1"/>
</dbReference>
<comment type="similarity">
    <text evidence="1">Belongs to the peptidase C48 family.</text>
</comment>
<name>A0A8X7NIV6_CANPA</name>
<dbReference type="Gene3D" id="3.40.395.10">
    <property type="entry name" value="Adenoviral Proteinase, Chain A"/>
    <property type="match status" value="1"/>
</dbReference>
<proteinExistence type="inferred from homology"/>
<feature type="region of interest" description="Disordered" evidence="5">
    <location>
        <begin position="211"/>
        <end position="289"/>
    </location>
</feature>
<dbReference type="Pfam" id="PF02902">
    <property type="entry name" value="Peptidase_C48"/>
    <property type="match status" value="1"/>
</dbReference>
<dbReference type="EMBL" id="JABWAB010000006">
    <property type="protein sequence ID" value="KAF6049027.1"/>
    <property type="molecule type" value="Genomic_DNA"/>
</dbReference>
<dbReference type="GO" id="GO:0008234">
    <property type="term" value="F:cysteine-type peptidase activity"/>
    <property type="evidence" value="ECO:0007669"/>
    <property type="project" value="UniProtKB-KW"/>
</dbReference>
<evidence type="ECO:0000313" key="8">
    <source>
        <dbReference type="Proteomes" id="UP000590412"/>
    </source>
</evidence>
<feature type="compositionally biased region" description="Acidic residues" evidence="5">
    <location>
        <begin position="777"/>
        <end position="786"/>
    </location>
</feature>
<feature type="compositionally biased region" description="Polar residues" evidence="5">
    <location>
        <begin position="1004"/>
        <end position="1017"/>
    </location>
</feature>
<protein>
    <submittedName>
        <fullName evidence="7">Ulp1 protease family, C-terminal catalytic domain protein</fullName>
    </submittedName>
</protein>
<evidence type="ECO:0000256" key="3">
    <source>
        <dbReference type="ARBA" id="ARBA00022801"/>
    </source>
</evidence>
<evidence type="ECO:0000259" key="6">
    <source>
        <dbReference type="PROSITE" id="PS50600"/>
    </source>
</evidence>
<dbReference type="PANTHER" id="PTHR46915:SF6">
    <property type="entry name" value="CYSTEINE PROTEINASES SUPERFAMILY PROTEIN"/>
    <property type="match status" value="1"/>
</dbReference>
<dbReference type="GO" id="GO:0006508">
    <property type="term" value="P:proteolysis"/>
    <property type="evidence" value="ECO:0007669"/>
    <property type="project" value="UniProtKB-KW"/>
</dbReference>
<feature type="compositionally biased region" description="Polar residues" evidence="5">
    <location>
        <begin position="51"/>
        <end position="72"/>
    </location>
</feature>
<dbReference type="OrthoDB" id="442460at2759"/>
<feature type="compositionally biased region" description="Basic and acidic residues" evidence="5">
    <location>
        <begin position="764"/>
        <end position="776"/>
    </location>
</feature>
<reference evidence="7" key="1">
    <citation type="submission" date="2020-03" db="EMBL/GenBank/DDBJ databases">
        <title>FDA dAtabase for Regulatory Grade micrObial Sequences (FDA-ARGOS): Supporting development and validation of Infectious Disease Dx tests.</title>
        <authorList>
            <person name="Campos J."/>
            <person name="Goldberg B."/>
            <person name="Tallon L."/>
            <person name="Sadzewicz L."/>
            <person name="Vavikolanu K."/>
            <person name="Mehta A."/>
            <person name="Aluvathingal J."/>
            <person name="Nadendla S."/>
            <person name="Nandy P."/>
            <person name="Geyer C."/>
            <person name="Yan Y."/>
            <person name="Sichtig H."/>
        </authorList>
    </citation>
    <scope>NUCLEOTIDE SEQUENCE [LARGE SCALE GENOMIC DNA]</scope>
    <source>
        <strain evidence="7">FDAARGOS_652</strain>
    </source>
</reference>
<evidence type="ECO:0000256" key="5">
    <source>
        <dbReference type="SAM" id="MobiDB-lite"/>
    </source>
</evidence>
<feature type="compositionally biased region" description="Basic and acidic residues" evidence="5">
    <location>
        <begin position="853"/>
        <end position="875"/>
    </location>
</feature>
<dbReference type="GO" id="GO:0019783">
    <property type="term" value="F:ubiquitin-like protein peptidase activity"/>
    <property type="evidence" value="ECO:0007669"/>
    <property type="project" value="UniProtKB-ARBA"/>
</dbReference>
<evidence type="ECO:0000256" key="1">
    <source>
        <dbReference type="ARBA" id="ARBA00005234"/>
    </source>
</evidence>
<accession>A0A8X7NIV6</accession>
<dbReference type="InterPro" id="IPR038765">
    <property type="entry name" value="Papain-like_cys_pep_sf"/>
</dbReference>
<feature type="compositionally biased region" description="Basic and acidic residues" evidence="5">
    <location>
        <begin position="82"/>
        <end position="92"/>
    </location>
</feature>